<evidence type="ECO:0000313" key="2">
    <source>
        <dbReference type="EMBL" id="CAK0785123.1"/>
    </source>
</evidence>
<dbReference type="AlphaFoldDB" id="A0AAV1ID12"/>
<dbReference type="Proteomes" id="UP001314263">
    <property type="component" value="Unassembled WGS sequence"/>
</dbReference>
<feature type="compositionally biased region" description="Low complexity" evidence="1">
    <location>
        <begin position="212"/>
        <end position="226"/>
    </location>
</feature>
<gene>
    <name evidence="2" type="ORF">CVIRNUC_008329</name>
</gene>
<reference evidence="2 3" key="1">
    <citation type="submission" date="2023-10" db="EMBL/GenBank/DDBJ databases">
        <authorList>
            <person name="Maclean D."/>
            <person name="Macfadyen A."/>
        </authorList>
    </citation>
    <scope>NUCLEOTIDE SEQUENCE [LARGE SCALE GENOMIC DNA]</scope>
</reference>
<feature type="compositionally biased region" description="Low complexity" evidence="1">
    <location>
        <begin position="661"/>
        <end position="671"/>
    </location>
</feature>
<evidence type="ECO:0000256" key="1">
    <source>
        <dbReference type="SAM" id="MobiDB-lite"/>
    </source>
</evidence>
<feature type="compositionally biased region" description="Polar residues" evidence="1">
    <location>
        <begin position="129"/>
        <end position="147"/>
    </location>
</feature>
<feature type="region of interest" description="Disordered" evidence="1">
    <location>
        <begin position="494"/>
        <end position="538"/>
    </location>
</feature>
<feature type="compositionally biased region" description="Basic and acidic residues" evidence="1">
    <location>
        <begin position="29"/>
        <end position="40"/>
    </location>
</feature>
<dbReference type="EMBL" id="CAUYUE010000011">
    <property type="protein sequence ID" value="CAK0785123.1"/>
    <property type="molecule type" value="Genomic_DNA"/>
</dbReference>
<protein>
    <submittedName>
        <fullName evidence="2">Uncharacterized protein</fullName>
    </submittedName>
</protein>
<feature type="compositionally biased region" description="Low complexity" evidence="1">
    <location>
        <begin position="280"/>
        <end position="294"/>
    </location>
</feature>
<name>A0AAV1ID12_9CHLO</name>
<feature type="region of interest" description="Disordered" evidence="1">
    <location>
        <begin position="451"/>
        <end position="478"/>
    </location>
</feature>
<evidence type="ECO:0000313" key="3">
    <source>
        <dbReference type="Proteomes" id="UP001314263"/>
    </source>
</evidence>
<feature type="compositionally biased region" description="Gly residues" evidence="1">
    <location>
        <begin position="234"/>
        <end position="243"/>
    </location>
</feature>
<comment type="caution">
    <text evidence="2">The sequence shown here is derived from an EMBL/GenBank/DDBJ whole genome shotgun (WGS) entry which is preliminary data.</text>
</comment>
<feature type="compositionally biased region" description="Polar residues" evidence="1">
    <location>
        <begin position="643"/>
        <end position="655"/>
    </location>
</feature>
<keyword evidence="3" id="KW-1185">Reference proteome</keyword>
<feature type="compositionally biased region" description="Low complexity" evidence="1">
    <location>
        <begin position="112"/>
        <end position="128"/>
    </location>
</feature>
<proteinExistence type="predicted"/>
<feature type="region of interest" description="Disordered" evidence="1">
    <location>
        <begin position="592"/>
        <end position="684"/>
    </location>
</feature>
<feature type="compositionally biased region" description="Polar residues" evidence="1">
    <location>
        <begin position="618"/>
        <end position="627"/>
    </location>
</feature>
<sequence>MASHTNRAVSPFEASPGRSVSDQATASEHNSDADLAERHAAALAGATSRPMGLLERQDSANYEPRPPAMTERQDSAQNLQAMEEEMAELTATGAPPAEAPVSREDSAHDMTQAQGSQGLQLQGVSRLSDSQSRASAPGQSAARTDSANEAGHGTLPASSSGLPSSRAVPASAFMCDSASDERGSPLVAAGRQDSAGEERPGPRSVGGQQGSARRGAPAVRAAGFVRDSASEEPGGLGGPGTGPRGPVPPVASSRQGSAGDEVLQRLADVGRRDSASEQPAASSSGSRPSQSAEAPQTSAMGSAPSLQVARALILGNPATSPRTASQQLACSPRDELISRQDSALDSLVAARHAVLADLAQSARPGTPAETASAFSHGELLPAVGSSGCCRRDEQPVLDPLMQARALVQSHFASSSSLPTPFLPPSLLDGMTSAPSLEAARMAVLGPSYSGSLLRPGSANSGSKQRSQESRGKRRWQSFGGARGEALSVAVSNQSALNKGKAVAHEPSMSGVRDMPNQSSFAAGHAESSPQCSGAPALTDQPVPVELSAAGPSSLARDDYVDFMGRLSMDEVRRLSSADAAQRAHVISGFRQAMEASSSEGPAGVGGTSGSQGDPIAAGTSTVHSFGSSRHADSGLPDTPMSAAGSSHNPRLTQQDWGGGQASATSSGTGAARRLSSGYDSAHEQ</sequence>
<accession>A0AAV1ID12</accession>
<feature type="region of interest" description="Disordered" evidence="1">
    <location>
        <begin position="1"/>
        <end position="304"/>
    </location>
</feature>
<feature type="compositionally biased region" description="Polar residues" evidence="1">
    <location>
        <begin position="18"/>
        <end position="28"/>
    </location>
</feature>
<organism evidence="2 3">
    <name type="scientific">Coccomyxa viridis</name>
    <dbReference type="NCBI Taxonomy" id="1274662"/>
    <lineage>
        <taxon>Eukaryota</taxon>
        <taxon>Viridiplantae</taxon>
        <taxon>Chlorophyta</taxon>
        <taxon>core chlorophytes</taxon>
        <taxon>Trebouxiophyceae</taxon>
        <taxon>Trebouxiophyceae incertae sedis</taxon>
        <taxon>Coccomyxaceae</taxon>
        <taxon>Coccomyxa</taxon>
    </lineage>
</organism>